<organism evidence="1 2">
    <name type="scientific">Collybia nuda</name>
    <dbReference type="NCBI Taxonomy" id="64659"/>
    <lineage>
        <taxon>Eukaryota</taxon>
        <taxon>Fungi</taxon>
        <taxon>Dikarya</taxon>
        <taxon>Basidiomycota</taxon>
        <taxon>Agaricomycotina</taxon>
        <taxon>Agaricomycetes</taxon>
        <taxon>Agaricomycetidae</taxon>
        <taxon>Agaricales</taxon>
        <taxon>Tricholomatineae</taxon>
        <taxon>Clitocybaceae</taxon>
        <taxon>Collybia</taxon>
    </lineage>
</organism>
<gene>
    <name evidence="1" type="ORF">BDZ94DRAFT_1322238</name>
</gene>
<comment type="caution">
    <text evidence="1">The sequence shown here is derived from an EMBL/GenBank/DDBJ whole genome shotgun (WGS) entry which is preliminary data.</text>
</comment>
<protein>
    <submittedName>
        <fullName evidence="1">Uncharacterized protein</fullName>
    </submittedName>
</protein>
<dbReference type="AlphaFoldDB" id="A0A9P5Y749"/>
<evidence type="ECO:0000313" key="2">
    <source>
        <dbReference type="Proteomes" id="UP000807353"/>
    </source>
</evidence>
<dbReference type="EMBL" id="MU150267">
    <property type="protein sequence ID" value="KAF9462941.1"/>
    <property type="molecule type" value="Genomic_DNA"/>
</dbReference>
<dbReference type="OrthoDB" id="3212455at2759"/>
<sequence>MLKNGSLAVAVVKRQVMVVQATRSHTNRDKYLDVHTYSPFGERVFLATDVPKARIARTDILTIFPSTDITRELAQGILELPQQAFFEFTELSFRHQQRCESLWSVWTSTH</sequence>
<keyword evidence="2" id="KW-1185">Reference proteome</keyword>
<reference evidence="1" key="1">
    <citation type="submission" date="2020-11" db="EMBL/GenBank/DDBJ databases">
        <authorList>
            <consortium name="DOE Joint Genome Institute"/>
            <person name="Ahrendt S."/>
            <person name="Riley R."/>
            <person name="Andreopoulos W."/>
            <person name="Labutti K."/>
            <person name="Pangilinan J."/>
            <person name="Ruiz-Duenas F.J."/>
            <person name="Barrasa J.M."/>
            <person name="Sanchez-Garcia M."/>
            <person name="Camarero S."/>
            <person name="Miyauchi S."/>
            <person name="Serrano A."/>
            <person name="Linde D."/>
            <person name="Babiker R."/>
            <person name="Drula E."/>
            <person name="Ayuso-Fernandez I."/>
            <person name="Pacheco R."/>
            <person name="Padilla G."/>
            <person name="Ferreira P."/>
            <person name="Barriuso J."/>
            <person name="Kellner H."/>
            <person name="Castanera R."/>
            <person name="Alfaro M."/>
            <person name="Ramirez L."/>
            <person name="Pisabarro A.G."/>
            <person name="Kuo A."/>
            <person name="Tritt A."/>
            <person name="Lipzen A."/>
            <person name="He G."/>
            <person name="Yan M."/>
            <person name="Ng V."/>
            <person name="Cullen D."/>
            <person name="Martin F."/>
            <person name="Rosso M.-N."/>
            <person name="Henrissat B."/>
            <person name="Hibbett D."/>
            <person name="Martinez A.T."/>
            <person name="Grigoriev I.V."/>
        </authorList>
    </citation>
    <scope>NUCLEOTIDE SEQUENCE</scope>
    <source>
        <strain evidence="1">CBS 247.69</strain>
    </source>
</reference>
<accession>A0A9P5Y749</accession>
<dbReference type="Proteomes" id="UP000807353">
    <property type="component" value="Unassembled WGS sequence"/>
</dbReference>
<evidence type="ECO:0000313" key="1">
    <source>
        <dbReference type="EMBL" id="KAF9462941.1"/>
    </source>
</evidence>
<proteinExistence type="predicted"/>
<name>A0A9P5Y749_9AGAR</name>